<dbReference type="AlphaFoldDB" id="E4Y993"/>
<proteinExistence type="predicted"/>
<dbReference type="InterPro" id="IPR007365">
    <property type="entry name" value="TFR-like_dimer_dom"/>
</dbReference>
<gene>
    <name evidence="2" type="ORF">GSOID_T00030542001</name>
</gene>
<organism evidence="2">
    <name type="scientific">Oikopleura dioica</name>
    <name type="common">Tunicate</name>
    <dbReference type="NCBI Taxonomy" id="34765"/>
    <lineage>
        <taxon>Eukaryota</taxon>
        <taxon>Metazoa</taxon>
        <taxon>Chordata</taxon>
        <taxon>Tunicata</taxon>
        <taxon>Appendicularia</taxon>
        <taxon>Copelata</taxon>
        <taxon>Oikopleuridae</taxon>
        <taxon>Oikopleura</taxon>
    </lineage>
</organism>
<evidence type="ECO:0000313" key="2">
    <source>
        <dbReference type="EMBL" id="CBY32130.1"/>
    </source>
</evidence>
<feature type="domain" description="Transferrin receptor-like dimerisation" evidence="1">
    <location>
        <begin position="3"/>
        <end position="74"/>
    </location>
</feature>
<protein>
    <recommendedName>
        <fullName evidence="1">Transferrin receptor-like dimerisation domain-containing protein</fullName>
    </recommendedName>
</protein>
<dbReference type="Pfam" id="PF04253">
    <property type="entry name" value="TFR_dimer"/>
    <property type="match status" value="1"/>
</dbReference>
<reference evidence="2" key="1">
    <citation type="journal article" date="2010" name="Science">
        <title>Plasticity of animal genome architecture unmasked by rapid evolution of a pelagic tunicate.</title>
        <authorList>
            <person name="Denoeud F."/>
            <person name="Henriet S."/>
            <person name="Mungpakdee S."/>
            <person name="Aury J.M."/>
            <person name="Da Silva C."/>
            <person name="Brinkmann H."/>
            <person name="Mikhaleva J."/>
            <person name="Olsen L.C."/>
            <person name="Jubin C."/>
            <person name="Canestro C."/>
            <person name="Bouquet J.M."/>
            <person name="Danks G."/>
            <person name="Poulain J."/>
            <person name="Campsteijn C."/>
            <person name="Adamski M."/>
            <person name="Cross I."/>
            <person name="Yadetie F."/>
            <person name="Muffato M."/>
            <person name="Louis A."/>
            <person name="Butcher S."/>
            <person name="Tsagkogeorga G."/>
            <person name="Konrad A."/>
            <person name="Singh S."/>
            <person name="Jensen M.F."/>
            <person name="Cong E.H."/>
            <person name="Eikeseth-Otteraa H."/>
            <person name="Noel B."/>
            <person name="Anthouard V."/>
            <person name="Porcel B.M."/>
            <person name="Kachouri-Lafond R."/>
            <person name="Nishino A."/>
            <person name="Ugolini M."/>
            <person name="Chourrout P."/>
            <person name="Nishida H."/>
            <person name="Aasland R."/>
            <person name="Huzurbazar S."/>
            <person name="Westhof E."/>
            <person name="Delsuc F."/>
            <person name="Lehrach H."/>
            <person name="Reinhardt R."/>
            <person name="Weissenbach J."/>
            <person name="Roy S.W."/>
            <person name="Artiguenave F."/>
            <person name="Postlethwait J.H."/>
            <person name="Manak J.R."/>
            <person name="Thompson E.M."/>
            <person name="Jaillon O."/>
            <person name="Du Pasquier L."/>
            <person name="Boudinot P."/>
            <person name="Liberles D.A."/>
            <person name="Volff J.N."/>
            <person name="Philippe H."/>
            <person name="Lenhard B."/>
            <person name="Roest Crollius H."/>
            <person name="Wincker P."/>
            <person name="Chourrout D."/>
        </authorList>
    </citation>
    <scope>NUCLEOTIDE SEQUENCE [LARGE SCALE GENOMIC DNA]</scope>
</reference>
<sequence>FHRLLSFSKYLTDQNCCHPIQQDLQNVVVASRQEGGPATYPGISNYFGLGNKEEVQRQVGILITRLNAAADNLNLKAFSVRATNEL</sequence>
<dbReference type="EMBL" id="FN654335">
    <property type="protein sequence ID" value="CBY32130.1"/>
    <property type="molecule type" value="Genomic_DNA"/>
</dbReference>
<evidence type="ECO:0000259" key="1">
    <source>
        <dbReference type="Pfam" id="PF04253"/>
    </source>
</evidence>
<name>E4Y993_OIKDI</name>
<dbReference type="Proteomes" id="UP000011014">
    <property type="component" value="Unassembled WGS sequence"/>
</dbReference>
<accession>E4Y993</accession>
<feature type="non-terminal residue" evidence="2">
    <location>
        <position position="1"/>
    </location>
</feature>